<dbReference type="RefSeq" id="WP_046910803.1">
    <property type="nucleotide sequence ID" value="NZ_BAAAXG010000026.1"/>
</dbReference>
<evidence type="ECO:0000313" key="6">
    <source>
        <dbReference type="Proteomes" id="UP000265325"/>
    </source>
</evidence>
<dbReference type="EMBL" id="LAQS01000053">
    <property type="protein sequence ID" value="KKZ70633.1"/>
    <property type="molecule type" value="Genomic_DNA"/>
</dbReference>
<dbReference type="InterPro" id="IPR000182">
    <property type="entry name" value="GNAT_dom"/>
</dbReference>
<evidence type="ECO:0000259" key="4">
    <source>
        <dbReference type="PROSITE" id="PS51186"/>
    </source>
</evidence>
<protein>
    <submittedName>
        <fullName evidence="5">Acetyltransferase</fullName>
    </submittedName>
</protein>
<dbReference type="Proteomes" id="UP000265325">
    <property type="component" value="Unassembled WGS sequence"/>
</dbReference>
<keyword evidence="1 5" id="KW-0808">Transferase</keyword>
<dbReference type="PANTHER" id="PTHR43792">
    <property type="entry name" value="GNAT FAMILY, PUTATIVE (AFU_ORTHOLOGUE AFUA_3G00765)-RELATED-RELATED"/>
    <property type="match status" value="1"/>
</dbReference>
<name>A0A2P2GGJ8_STREW</name>
<comment type="caution">
    <text evidence="5">The sequence shown here is derived from an EMBL/GenBank/DDBJ whole genome shotgun (WGS) entry which is preliminary data.</text>
</comment>
<evidence type="ECO:0000256" key="2">
    <source>
        <dbReference type="ARBA" id="ARBA00023315"/>
    </source>
</evidence>
<keyword evidence="6" id="KW-1185">Reference proteome</keyword>
<evidence type="ECO:0000313" key="5">
    <source>
        <dbReference type="EMBL" id="KKZ70633.1"/>
    </source>
</evidence>
<dbReference type="Gene3D" id="3.40.630.30">
    <property type="match status" value="1"/>
</dbReference>
<dbReference type="PROSITE" id="PS51186">
    <property type="entry name" value="GNAT"/>
    <property type="match status" value="1"/>
</dbReference>
<reference evidence="5 6" key="1">
    <citation type="submission" date="2015-05" db="EMBL/GenBank/DDBJ databases">
        <title>Draft Genome assembly of Streptomyces showdoensis.</title>
        <authorList>
            <person name="Thapa K.K."/>
            <person name="Metsa-Ketela M."/>
        </authorList>
    </citation>
    <scope>NUCLEOTIDE SEQUENCE [LARGE SCALE GENOMIC DNA]</scope>
    <source>
        <strain evidence="5 6">ATCC 15227</strain>
    </source>
</reference>
<dbReference type="InterPro" id="IPR051531">
    <property type="entry name" value="N-acetyltransferase"/>
</dbReference>
<dbReference type="AlphaFoldDB" id="A0A2P2GGJ8"/>
<accession>A0A2P2GGJ8</accession>
<comment type="similarity">
    <text evidence="3">Belongs to the acetyltransferase family. RimJ subfamily.</text>
</comment>
<feature type="domain" description="N-acetyltransferase" evidence="4">
    <location>
        <begin position="11"/>
        <end position="174"/>
    </location>
</feature>
<evidence type="ECO:0000256" key="3">
    <source>
        <dbReference type="ARBA" id="ARBA00038502"/>
    </source>
</evidence>
<evidence type="ECO:0000256" key="1">
    <source>
        <dbReference type="ARBA" id="ARBA00022679"/>
    </source>
</evidence>
<dbReference type="PANTHER" id="PTHR43792:SF8">
    <property type="entry name" value="[RIBOSOMAL PROTEIN US5]-ALANINE N-ACETYLTRANSFERASE"/>
    <property type="match status" value="1"/>
</dbReference>
<keyword evidence="2" id="KW-0012">Acyltransferase</keyword>
<dbReference type="InterPro" id="IPR016181">
    <property type="entry name" value="Acyl_CoA_acyltransferase"/>
</dbReference>
<gene>
    <name evidence="5" type="ORF">VO63_27800</name>
</gene>
<organism evidence="5 6">
    <name type="scientific">Streptomyces showdoensis</name>
    <dbReference type="NCBI Taxonomy" id="68268"/>
    <lineage>
        <taxon>Bacteria</taxon>
        <taxon>Bacillati</taxon>
        <taxon>Actinomycetota</taxon>
        <taxon>Actinomycetes</taxon>
        <taxon>Kitasatosporales</taxon>
        <taxon>Streptomycetaceae</taxon>
        <taxon>Streptomyces</taxon>
    </lineage>
</organism>
<dbReference type="SUPFAM" id="SSF55729">
    <property type="entry name" value="Acyl-CoA N-acyltransferases (Nat)"/>
    <property type="match status" value="1"/>
</dbReference>
<dbReference type="GO" id="GO:0016747">
    <property type="term" value="F:acyltransferase activity, transferring groups other than amino-acyl groups"/>
    <property type="evidence" value="ECO:0007669"/>
    <property type="project" value="InterPro"/>
</dbReference>
<proteinExistence type="inferred from homology"/>
<dbReference type="OrthoDB" id="9795188at2"/>
<dbReference type="Pfam" id="PF13302">
    <property type="entry name" value="Acetyltransf_3"/>
    <property type="match status" value="1"/>
</dbReference>
<sequence>MEPITLTTDRLRLRLFTPEDVEAVHAACQDPDIQRWTTVPSPYTRRDAEFFVHRMVPEGWSSDREYAFAVEPVQGGPLLAAIGLTARGEGVSEVGFWLAKEHRGRGYMTEAAGAVAHWAFTALDCHRLLWRAEVGNTGSRAVAERAGFVLEGVERAGLVNKGTVRDSWIGSLLPSDLGLPARLPYLPHGG</sequence>